<feature type="transmembrane region" description="Helical" evidence="5">
    <location>
        <begin position="424"/>
        <end position="445"/>
    </location>
</feature>
<feature type="region of interest" description="Disordered" evidence="4">
    <location>
        <begin position="1"/>
        <end position="21"/>
    </location>
</feature>
<evidence type="ECO:0000256" key="3">
    <source>
        <dbReference type="ARBA" id="ARBA00023136"/>
    </source>
</evidence>
<dbReference type="GO" id="GO:0022857">
    <property type="term" value="F:transmembrane transporter activity"/>
    <property type="evidence" value="ECO:0007669"/>
    <property type="project" value="InterPro"/>
</dbReference>
<evidence type="ECO:0000256" key="4">
    <source>
        <dbReference type="SAM" id="MobiDB-lite"/>
    </source>
</evidence>
<feature type="transmembrane region" description="Helical" evidence="5">
    <location>
        <begin position="298"/>
        <end position="322"/>
    </location>
</feature>
<evidence type="ECO:0000256" key="2">
    <source>
        <dbReference type="ARBA" id="ARBA00022989"/>
    </source>
</evidence>
<feature type="transmembrane region" description="Helical" evidence="5">
    <location>
        <begin position="334"/>
        <end position="355"/>
    </location>
</feature>
<organism evidence="7 8">
    <name type="scientific">Bradyrhizobium erythrophlei</name>
    <dbReference type="NCBI Taxonomy" id="1437360"/>
    <lineage>
        <taxon>Bacteria</taxon>
        <taxon>Pseudomonadati</taxon>
        <taxon>Pseudomonadota</taxon>
        <taxon>Alphaproteobacteria</taxon>
        <taxon>Hyphomicrobiales</taxon>
        <taxon>Nitrobacteraceae</taxon>
        <taxon>Bradyrhizobium</taxon>
    </lineage>
</organism>
<feature type="transmembrane region" description="Helical" evidence="5">
    <location>
        <begin position="171"/>
        <end position="191"/>
    </location>
</feature>
<feature type="transmembrane region" description="Helical" evidence="5">
    <location>
        <begin position="361"/>
        <end position="383"/>
    </location>
</feature>
<feature type="transmembrane region" description="Helical" evidence="5">
    <location>
        <begin position="136"/>
        <end position="159"/>
    </location>
</feature>
<dbReference type="AlphaFoldDB" id="A0A1M5WL41"/>
<feature type="transmembrane region" description="Helical" evidence="5">
    <location>
        <begin position="197"/>
        <end position="221"/>
    </location>
</feature>
<dbReference type="Proteomes" id="UP000189796">
    <property type="component" value="Chromosome I"/>
</dbReference>
<dbReference type="InterPro" id="IPR020846">
    <property type="entry name" value="MFS_dom"/>
</dbReference>
<dbReference type="InterPro" id="IPR011701">
    <property type="entry name" value="MFS"/>
</dbReference>
<reference evidence="7 8" key="1">
    <citation type="submission" date="2016-11" db="EMBL/GenBank/DDBJ databases">
        <authorList>
            <person name="Jaros S."/>
            <person name="Januszkiewicz K."/>
            <person name="Wedrychowicz H."/>
        </authorList>
    </citation>
    <scope>NUCLEOTIDE SEQUENCE [LARGE SCALE GENOMIC DNA]</scope>
    <source>
        <strain evidence="7 8">GAS138</strain>
    </source>
</reference>
<feature type="domain" description="Major facilitator superfamily (MFS) profile" evidence="6">
    <location>
        <begin position="45"/>
        <end position="450"/>
    </location>
</feature>
<sequence>MRRTPESFSKDTLPPNGFAQPPEFDIPVTSTKRLLMRLPFFYGWIIIAVTFVTMAIGVNARTAFSLFFPPIIDEFGWERGVTAGAFSFGFLVSAAVSPLIGRMMDRFGPRTVMELGVALMASGLLLAPLTTQPWHLYLTIGVLVGAGSICLGYSGQSLFLPNWFNRRRGLAMGLAFAGVGLGSMTLLPWVQHMIEQTGWRTACTAMGIVVLVVLAPINLLLRKRPEDIGLEPDGDAAPSASTRPVSNVVDPVWAGIDWTLRRALRTARFWWISLGYFGGLYIWYAVQVHQTKYLLDIGFSSSVAVWALGVVSLLGIPGQILLGHISDRVGREWIWSASCFGFAICFAALIALKYFPTLPLVYLMVLGQGALGYGLTSIMGAVVVEIFQGKHYGSIFGCVMLAALAGGAAGPLVTGVLHDLTGDYTLAFAIGIGVCALSAFAIWMASPGKIRAVAGQLHRTQIQRTG</sequence>
<name>A0A1M5WL41_9BRAD</name>
<dbReference type="PANTHER" id="PTHR11360">
    <property type="entry name" value="MONOCARBOXYLATE TRANSPORTER"/>
    <property type="match status" value="1"/>
</dbReference>
<evidence type="ECO:0000313" key="8">
    <source>
        <dbReference type="Proteomes" id="UP000189796"/>
    </source>
</evidence>
<gene>
    <name evidence="7" type="ORF">SAMN05443248_6651</name>
</gene>
<dbReference type="EMBL" id="LT670817">
    <property type="protein sequence ID" value="SHH88241.1"/>
    <property type="molecule type" value="Genomic_DNA"/>
</dbReference>
<dbReference type="PANTHER" id="PTHR11360:SF284">
    <property type="entry name" value="EG:103B4.3 PROTEIN-RELATED"/>
    <property type="match status" value="1"/>
</dbReference>
<feature type="transmembrane region" description="Helical" evidence="5">
    <location>
        <begin position="80"/>
        <end position="100"/>
    </location>
</feature>
<evidence type="ECO:0000256" key="5">
    <source>
        <dbReference type="SAM" id="Phobius"/>
    </source>
</evidence>
<dbReference type="InterPro" id="IPR036259">
    <property type="entry name" value="MFS_trans_sf"/>
</dbReference>
<feature type="transmembrane region" description="Helical" evidence="5">
    <location>
        <begin position="269"/>
        <end position="286"/>
    </location>
</feature>
<evidence type="ECO:0000259" key="6">
    <source>
        <dbReference type="PROSITE" id="PS50850"/>
    </source>
</evidence>
<keyword evidence="1 5" id="KW-0812">Transmembrane</keyword>
<dbReference type="Gene3D" id="1.20.1250.20">
    <property type="entry name" value="MFS general substrate transporter like domains"/>
    <property type="match status" value="2"/>
</dbReference>
<evidence type="ECO:0000256" key="1">
    <source>
        <dbReference type="ARBA" id="ARBA00022692"/>
    </source>
</evidence>
<dbReference type="Pfam" id="PF07690">
    <property type="entry name" value="MFS_1"/>
    <property type="match status" value="1"/>
</dbReference>
<keyword evidence="2 5" id="KW-1133">Transmembrane helix</keyword>
<dbReference type="CDD" id="cd17355">
    <property type="entry name" value="MFS_YcxA_like"/>
    <property type="match status" value="1"/>
</dbReference>
<proteinExistence type="predicted"/>
<dbReference type="InterPro" id="IPR050327">
    <property type="entry name" value="Proton-linked_MCT"/>
</dbReference>
<accession>A0A1M5WL41</accession>
<protein>
    <submittedName>
        <fullName evidence="7">Sugar phosphate permease</fullName>
    </submittedName>
</protein>
<dbReference type="SUPFAM" id="SSF103473">
    <property type="entry name" value="MFS general substrate transporter"/>
    <property type="match status" value="1"/>
</dbReference>
<evidence type="ECO:0000313" key="7">
    <source>
        <dbReference type="EMBL" id="SHH88241.1"/>
    </source>
</evidence>
<keyword evidence="3 5" id="KW-0472">Membrane</keyword>
<feature type="transmembrane region" description="Helical" evidence="5">
    <location>
        <begin position="40"/>
        <end position="60"/>
    </location>
</feature>
<dbReference type="PROSITE" id="PS50850">
    <property type="entry name" value="MFS"/>
    <property type="match status" value="1"/>
</dbReference>
<feature type="transmembrane region" description="Helical" evidence="5">
    <location>
        <begin position="395"/>
        <end position="418"/>
    </location>
</feature>
<feature type="transmembrane region" description="Helical" evidence="5">
    <location>
        <begin position="112"/>
        <end position="130"/>
    </location>
</feature>